<gene>
    <name evidence="3" type="ORF">KI688_007583</name>
</gene>
<reference evidence="3" key="1">
    <citation type="submission" date="2021-06" db="EMBL/GenBank/DDBJ databases">
        <title>Genome Sequence of Mortierella hyaline Strain SCG-10, a Cold-Adapted, Nitrate-Reducing Fungus Isolated from Soil in Minnesota, USA.</title>
        <authorList>
            <person name="Aldossari N."/>
        </authorList>
    </citation>
    <scope>NUCLEOTIDE SEQUENCE</scope>
    <source>
        <strain evidence="3">SCG-10</strain>
    </source>
</reference>
<keyword evidence="4" id="KW-1185">Reference proteome</keyword>
<organism evidence="3 4">
    <name type="scientific">Linnemannia hyalina</name>
    <dbReference type="NCBI Taxonomy" id="64524"/>
    <lineage>
        <taxon>Eukaryota</taxon>
        <taxon>Fungi</taxon>
        <taxon>Fungi incertae sedis</taxon>
        <taxon>Mucoromycota</taxon>
        <taxon>Mortierellomycotina</taxon>
        <taxon>Mortierellomycetes</taxon>
        <taxon>Mortierellales</taxon>
        <taxon>Mortierellaceae</taxon>
        <taxon>Linnemannia</taxon>
    </lineage>
</organism>
<feature type="chain" id="PRO_5040264350" description="Tail specific protease domain-containing protein" evidence="2">
    <location>
        <begin position="25"/>
        <end position="683"/>
    </location>
</feature>
<evidence type="ECO:0000256" key="2">
    <source>
        <dbReference type="SAM" id="SignalP"/>
    </source>
</evidence>
<dbReference type="SUPFAM" id="SSF52096">
    <property type="entry name" value="ClpP/crotonase"/>
    <property type="match status" value="1"/>
</dbReference>
<evidence type="ECO:0000313" key="4">
    <source>
        <dbReference type="Proteomes" id="UP000707451"/>
    </source>
</evidence>
<evidence type="ECO:0000313" key="3">
    <source>
        <dbReference type="EMBL" id="KAG9061245.1"/>
    </source>
</evidence>
<proteinExistence type="predicted"/>
<feature type="signal peptide" evidence="2">
    <location>
        <begin position="1"/>
        <end position="24"/>
    </location>
</feature>
<dbReference type="AlphaFoldDB" id="A0A9P7XGY8"/>
<dbReference type="InterPro" id="IPR052766">
    <property type="entry name" value="S41A_metabolite_peptidase"/>
</dbReference>
<dbReference type="PANTHER" id="PTHR37049">
    <property type="entry name" value="PEPTIDASE S41 FAMILY PROTEIN"/>
    <property type="match status" value="1"/>
</dbReference>
<evidence type="ECO:0000256" key="1">
    <source>
        <dbReference type="SAM" id="MobiDB-lite"/>
    </source>
</evidence>
<name>A0A9P7XGY8_9FUNG</name>
<dbReference type="EMBL" id="JAHRHY010000025">
    <property type="protein sequence ID" value="KAG9061245.1"/>
    <property type="molecule type" value="Genomic_DNA"/>
</dbReference>
<comment type="caution">
    <text evidence="3">The sequence shown here is derived from an EMBL/GenBank/DDBJ whole genome shotgun (WGS) entry which is preliminary data.</text>
</comment>
<evidence type="ECO:0008006" key="5">
    <source>
        <dbReference type="Google" id="ProtNLM"/>
    </source>
</evidence>
<protein>
    <recommendedName>
        <fullName evidence="5">Tail specific protease domain-containing protein</fullName>
    </recommendedName>
</protein>
<dbReference type="PANTHER" id="PTHR37049:SF4">
    <property type="entry name" value="RHODANESE DOMAIN-CONTAINING PROTEIN"/>
    <property type="match status" value="1"/>
</dbReference>
<feature type="region of interest" description="Disordered" evidence="1">
    <location>
        <begin position="337"/>
        <end position="364"/>
    </location>
</feature>
<accession>A0A9P7XGY8</accession>
<dbReference type="InterPro" id="IPR029045">
    <property type="entry name" value="ClpP/crotonase-like_dom_sf"/>
</dbReference>
<sequence length="683" mass="74789">MVSFSVNTILLSASVAALVTVSLADPSSTGGIGCSDLASRHGVNITYTDIANCFDSIPFNNNAARATLKTVTTFFNDYYISRDSVLTPFLTEPLESDPVDIVAKLKKIGRTRYTSDRKFHTDVFKAIGSMHDGHSLYAPYCYVAYLYAQPLSLYAPVIDGKQVLKVYKDDFKRGYEDCTVVKIDGKNAMAQIKKYANTLYTSKDPNGRLNEALSSMVYSQAAETFVVFPGQFAIRNFLPDNPSVHYELKCATSTKMIVVEDKWVITPQYPWLFNDTASYINNVCLAQPAPLQTPTASAASAASAASVHKHNPVSLSSERHHSISAFNKRALFDRQQDQAAVAPPSPSPADASAPPSPSPPDYPEATKIGAGNCTVFYQLKDRPTIGVMVLFVTMIDFAEIDFMYQSLETLYQKGVTDIVIDVVGSDGGYANVASDVAQLFFPNKGPLDQILGVNFRSTPALQQLSAKVYNSTDGGYSQKGNMLSILGGGFFDSSRYLNLATNQTYTDNSLFTDTVSQYRNGRQAVYTKPTSYKPATHPVHPNLTKYPWTNNPDRLRILTDGRCLSACAQVVYLLANQYNVKSYGVGGTYGEPLSKYQYAAGAATNNVIFNSYFALANMPSPIGDLPYQGFVSLALGEIIAPGGTVPLEFDSDKYPTDFRLEFDPVNARSREALWTQVAEDAWN</sequence>
<dbReference type="Gene3D" id="3.90.226.10">
    <property type="entry name" value="2-enoyl-CoA Hydratase, Chain A, domain 1"/>
    <property type="match status" value="1"/>
</dbReference>
<keyword evidence="2" id="KW-0732">Signal</keyword>
<dbReference type="OrthoDB" id="27214at2759"/>
<dbReference type="Proteomes" id="UP000707451">
    <property type="component" value="Unassembled WGS sequence"/>
</dbReference>